<protein>
    <submittedName>
        <fullName evidence="2">Uncharacterized protein</fullName>
    </submittedName>
</protein>
<feature type="compositionally biased region" description="Basic residues" evidence="1">
    <location>
        <begin position="73"/>
        <end position="89"/>
    </location>
</feature>
<evidence type="ECO:0000313" key="3">
    <source>
        <dbReference type="Proteomes" id="UP000326396"/>
    </source>
</evidence>
<feature type="region of interest" description="Disordered" evidence="1">
    <location>
        <begin position="71"/>
        <end position="149"/>
    </location>
</feature>
<evidence type="ECO:0000256" key="1">
    <source>
        <dbReference type="SAM" id="MobiDB-lite"/>
    </source>
</evidence>
<proteinExistence type="predicted"/>
<reference evidence="2 3" key="1">
    <citation type="submission" date="2019-05" db="EMBL/GenBank/DDBJ databases">
        <title>Mikania micrantha, genome provides insights into the molecular mechanism of rapid growth.</title>
        <authorList>
            <person name="Liu B."/>
        </authorList>
    </citation>
    <scope>NUCLEOTIDE SEQUENCE [LARGE SCALE GENOMIC DNA]</scope>
    <source>
        <strain evidence="2">NLD-2019</strain>
        <tissue evidence="2">Leaf</tissue>
    </source>
</reference>
<name>A0A5N6P7J5_9ASTR</name>
<evidence type="ECO:0000313" key="2">
    <source>
        <dbReference type="EMBL" id="KAD5961601.1"/>
    </source>
</evidence>
<organism evidence="2 3">
    <name type="scientific">Mikania micrantha</name>
    <name type="common">bitter vine</name>
    <dbReference type="NCBI Taxonomy" id="192012"/>
    <lineage>
        <taxon>Eukaryota</taxon>
        <taxon>Viridiplantae</taxon>
        <taxon>Streptophyta</taxon>
        <taxon>Embryophyta</taxon>
        <taxon>Tracheophyta</taxon>
        <taxon>Spermatophyta</taxon>
        <taxon>Magnoliopsida</taxon>
        <taxon>eudicotyledons</taxon>
        <taxon>Gunneridae</taxon>
        <taxon>Pentapetalae</taxon>
        <taxon>asterids</taxon>
        <taxon>campanulids</taxon>
        <taxon>Asterales</taxon>
        <taxon>Asteraceae</taxon>
        <taxon>Asteroideae</taxon>
        <taxon>Heliantheae alliance</taxon>
        <taxon>Eupatorieae</taxon>
        <taxon>Mikania</taxon>
    </lineage>
</organism>
<keyword evidence="3" id="KW-1185">Reference proteome</keyword>
<accession>A0A5N6P7J5</accession>
<dbReference type="AlphaFoldDB" id="A0A5N6P7J5"/>
<dbReference type="EMBL" id="SZYD01000006">
    <property type="protein sequence ID" value="KAD5961601.1"/>
    <property type="molecule type" value="Genomic_DNA"/>
</dbReference>
<sequence length="221" mass="24017">MVVAPSTAGINDGNLTFDKVGILTRCEHHINEAVGIRYKNELFITVNVVEEILPWSPDFLIPVEAEESSKAAKSVRLKSRSQSSRRMRKGGSVSVGNVEGLSDPIENNAYINEDEGGRNTGKGVENTNLDSDGSGPRKKKKRRRSGALNGPKEVNIESIGLSFGRCPDLNLIFNSVVVDNIVEMTTSKEGRGGESESTNMAQSIPGVLKCQIQNRDTMDPE</sequence>
<dbReference type="Proteomes" id="UP000326396">
    <property type="component" value="Linkage Group LG14"/>
</dbReference>
<feature type="compositionally biased region" description="Basic residues" evidence="1">
    <location>
        <begin position="136"/>
        <end position="145"/>
    </location>
</feature>
<comment type="caution">
    <text evidence="2">The sequence shown here is derived from an EMBL/GenBank/DDBJ whole genome shotgun (WGS) entry which is preliminary data.</text>
</comment>
<gene>
    <name evidence="2" type="ORF">E3N88_13074</name>
</gene>